<evidence type="ECO:0000313" key="13">
    <source>
        <dbReference type="EMBL" id="CAL8084004.1"/>
    </source>
</evidence>
<comment type="pathway">
    <text evidence="11">Phospholipid metabolism; phosphatidylethanolamine biosynthesis.</text>
</comment>
<evidence type="ECO:0000256" key="6">
    <source>
        <dbReference type="ARBA" id="ARBA00023098"/>
    </source>
</evidence>
<keyword evidence="8" id="KW-0456">Lyase</keyword>
<evidence type="ECO:0000256" key="4">
    <source>
        <dbReference type="ARBA" id="ARBA00022516"/>
    </source>
</evidence>
<keyword evidence="10" id="KW-0670">Pyruvate</keyword>
<organism evidence="13 14">
    <name type="scientific">Orchesella dallaii</name>
    <dbReference type="NCBI Taxonomy" id="48710"/>
    <lineage>
        <taxon>Eukaryota</taxon>
        <taxon>Metazoa</taxon>
        <taxon>Ecdysozoa</taxon>
        <taxon>Arthropoda</taxon>
        <taxon>Hexapoda</taxon>
        <taxon>Collembola</taxon>
        <taxon>Entomobryomorpha</taxon>
        <taxon>Entomobryoidea</taxon>
        <taxon>Orchesellidae</taxon>
        <taxon>Orchesellinae</taxon>
        <taxon>Orchesella</taxon>
    </lineage>
</organism>
<comment type="cofactor">
    <cofactor evidence="1">
        <name>pyruvate</name>
        <dbReference type="ChEBI" id="CHEBI:15361"/>
    </cofactor>
</comment>
<protein>
    <recommendedName>
        <fullName evidence="3">phosphatidylserine decarboxylase</fullName>
        <ecNumber evidence="3">4.1.1.65</ecNumber>
    </recommendedName>
</protein>
<dbReference type="EMBL" id="CAXLJM020000017">
    <property type="protein sequence ID" value="CAL8084004.1"/>
    <property type="molecule type" value="Genomic_DNA"/>
</dbReference>
<evidence type="ECO:0000256" key="2">
    <source>
        <dbReference type="ARBA" id="ARBA00005189"/>
    </source>
</evidence>
<dbReference type="InterPro" id="IPR033177">
    <property type="entry name" value="PSD-B"/>
</dbReference>
<name>A0ABP1Q632_9HEXA</name>
<dbReference type="PANTHER" id="PTHR10067">
    <property type="entry name" value="PHOSPHATIDYLSERINE DECARBOXYLASE"/>
    <property type="match status" value="1"/>
</dbReference>
<dbReference type="EC" id="4.1.1.65" evidence="3"/>
<evidence type="ECO:0000256" key="5">
    <source>
        <dbReference type="ARBA" id="ARBA00022793"/>
    </source>
</evidence>
<evidence type="ECO:0000256" key="1">
    <source>
        <dbReference type="ARBA" id="ARBA00001928"/>
    </source>
</evidence>
<evidence type="ECO:0000256" key="3">
    <source>
        <dbReference type="ARBA" id="ARBA00012243"/>
    </source>
</evidence>
<keyword evidence="5" id="KW-0210">Decarboxylase</keyword>
<proteinExistence type="predicted"/>
<evidence type="ECO:0000256" key="11">
    <source>
        <dbReference type="ARBA" id="ARBA00024326"/>
    </source>
</evidence>
<dbReference type="InterPro" id="IPR003817">
    <property type="entry name" value="PS_Dcarbxylase"/>
</dbReference>
<keyword evidence="6" id="KW-0443">Lipid metabolism</keyword>
<dbReference type="NCBIfam" id="TIGR00163">
    <property type="entry name" value="PS_decarb"/>
    <property type="match status" value="1"/>
</dbReference>
<evidence type="ECO:0000256" key="7">
    <source>
        <dbReference type="ARBA" id="ARBA00023209"/>
    </source>
</evidence>
<keyword evidence="9" id="KW-1208">Phospholipid metabolism</keyword>
<dbReference type="Proteomes" id="UP001642540">
    <property type="component" value="Unassembled WGS sequence"/>
</dbReference>
<evidence type="ECO:0000256" key="9">
    <source>
        <dbReference type="ARBA" id="ARBA00023264"/>
    </source>
</evidence>
<keyword evidence="7" id="KW-0594">Phospholipid biosynthesis</keyword>
<reference evidence="13 14" key="1">
    <citation type="submission" date="2024-08" db="EMBL/GenBank/DDBJ databases">
        <authorList>
            <person name="Cucini C."/>
            <person name="Frati F."/>
        </authorList>
    </citation>
    <scope>NUCLEOTIDE SEQUENCE [LARGE SCALE GENOMIC DNA]</scope>
</reference>
<keyword evidence="14" id="KW-1185">Reference proteome</keyword>
<dbReference type="Pfam" id="PF02666">
    <property type="entry name" value="PS_Dcarbxylase"/>
    <property type="match status" value="1"/>
</dbReference>
<dbReference type="PANTHER" id="PTHR10067:SF6">
    <property type="entry name" value="PHOSPHATIDYLSERINE DECARBOXYLASE PROENZYME, MITOCHONDRIAL"/>
    <property type="match status" value="1"/>
</dbReference>
<comment type="function">
    <text evidence="12">Catalyzes the formation of phosphatidylethanolamine (PtdEtn) from phosphatidylserine (PtdSer). Plays a central role in phospholipid metabolism and in the interorganelle trafficking of phosphatidylserine. May be involved in lipid droplet biogenesis at the endoplasmic reticulum membrane.</text>
</comment>
<evidence type="ECO:0000313" key="14">
    <source>
        <dbReference type="Proteomes" id="UP001642540"/>
    </source>
</evidence>
<accession>A0ABP1Q632</accession>
<comment type="caution">
    <text evidence="13">The sequence shown here is derived from an EMBL/GenBank/DDBJ whole genome shotgun (WGS) entry which is preliminary data.</text>
</comment>
<keyword evidence="4" id="KW-0444">Lipid biosynthesis</keyword>
<gene>
    <name evidence="13" type="ORF">ODALV1_LOCUS5664</name>
</gene>
<comment type="pathway">
    <text evidence="2">Lipid metabolism.</text>
</comment>
<sequence>MYSRSTNGMKYLKWTWLPVLATGFGTAIVYTHEKDSREVQVQAKGWKITCYRTMPLRSFSRAFGWVSTVNLPVWARKPVYSTYAKVFSCALWEAEVEDLNEYKNLGEFFRRRLKPGIRPISYESSVVSPADGTLLNMGKVDIERCTVEQVKDITYSLPTFLGPPTWKRAQKFMENTQLCSSLLKKEGTSLYQCVIYLAPGDYHRFHSPVDCKIYFRRHFSGELFSVNPTIARWLAGLFALNERVVYVGEWEHGFFCFVAVGATNVGSISVYEDKDLMTNRRIMKKDTFVDKEFDPPLTFEKGDDFGEFNFGSTIIILFEAPTTDFELVPLVGSKIQYGESLFTLLPCRDCTPDYSEILLLS</sequence>
<evidence type="ECO:0000256" key="12">
    <source>
        <dbReference type="ARBA" id="ARBA00045136"/>
    </source>
</evidence>
<evidence type="ECO:0000256" key="8">
    <source>
        <dbReference type="ARBA" id="ARBA00023239"/>
    </source>
</evidence>
<evidence type="ECO:0000256" key="10">
    <source>
        <dbReference type="ARBA" id="ARBA00023317"/>
    </source>
</evidence>